<dbReference type="InterPro" id="IPR027806">
    <property type="entry name" value="HARBI1_dom"/>
</dbReference>
<evidence type="ECO:0000256" key="2">
    <source>
        <dbReference type="ARBA" id="ARBA00022723"/>
    </source>
</evidence>
<feature type="non-terminal residue" evidence="4">
    <location>
        <position position="1325"/>
    </location>
</feature>
<evidence type="ECO:0000313" key="5">
    <source>
        <dbReference type="Proteomes" id="UP000478052"/>
    </source>
</evidence>
<evidence type="ECO:0000256" key="1">
    <source>
        <dbReference type="ARBA" id="ARBA00001968"/>
    </source>
</evidence>
<protein>
    <submittedName>
        <fullName evidence="4">Protein ANTAGONIST OF LIKE HETEROCHROMATIN PROTEIN 1-like</fullName>
    </submittedName>
</protein>
<evidence type="ECO:0000313" key="4">
    <source>
        <dbReference type="EMBL" id="KAF0749769.1"/>
    </source>
</evidence>
<sequence>MRSISFSYRLGVSTVYKIIIEVCNAIIDIIMPEIMATPNEQKWKEIASDFWTCWNFPNCLGAIDGKHVTIQASPNSGTQYFCYKKTFSVVLLALVDAHYIFIAIDVGSYGKNSDGGILNHSMLGKALEQKKLDVPEKAAFPGTTNEVPFVIIEIVGIHADVWKKIASEVSTDLVDKVTPASVRMHVARNNGKLLQTLGLVPLSKPCIGGNRQNDEIETKMNCSDFDETSSDENISNSEIENLTFDITFSVEEWEVIQPREKIYQEKRDHFFLHTRLPCSLTFKKANVISYGIVYISLVGRCPDCGSIFKGTVDSIPASGTRVIMKCNFNGNFRIKHFHKRRLIGSQRDKALNAMLKTGIDPSVYVRNEARDIMKKGDAIPAQISNIGALRVAKHRALAATRIHPDPMVALSKMKYLMQYENSIHDIGFDKTFVHFWNQLQLQIYRDYCKKEKIPTISFDATGGCVRKITRGINKHSGPIYLYEGVMNIENNNFTVVSMLSEQHDTISISTWLKRWIRCGVKAPKIVICDQSLALMSALVQAFTEYQTLEKYLEICYRVVVLKKDVDLPNCYLRNDVNHFIHLILLWKEVKNSKFNRTKELITRGMGLLVLCTSIDEAEKILEAIFIVILSKFDGDILQSDTAQTGSNELIKTPCAEMKNYLAKLISCNKNQLELLEQSNIKIPNTEISNTELSNAEYPDSDNDIYVDDSALYSHNLVNFKLWAQLIADRAREKVENIIGVVDNAQYLPTLEPCIVKVMKLFPCWSGIMREKFGFGSETASSSRIESNFNHLKNRVFKNENMPLRIDVFLEKLITYYRGDHLLIQAEQMSCESLLSKDKPIDKINECTTFINELEEINDTLLFENENCEENKLSDDSKDSDEGTLSNNYLLRNVNDDIIEIVKKPKQCKTNEQNKELTDSRNLTENNDDLQNKTLQIISNQPLYDTSITEDCSTGLLKCIICKKSIDMLLKGSISILGTEEGFEKKRICFSCDKKKSITAEKVVCEKWGKKGQTKKKQRSAHSYLVPQPGFEMIDFNKKAFIKPIFFLKNGNNMMRPISVPGIGKIVLNNTCAIDSILSVLASSTADSLEFRNYIQSVPTTNLTATIIKNMSSESDSKKIYNDRVLLLLKYFTDKVQCLIGGLKIIDTTTTVASIVDKIMEDMPSFSTTSVCTNNFCPNQQNVFNSTKLSVNKYNEEFSIQNEIDEYTNQRQEECVYCGSLRNLKLVPTTHVLVEINYLPQELEASTSTGNVEYVQIDMIQQNFARSNLTKLEDINKWLTINNRIYHLRGTINFFSGERSGLRTPTGHYTANALRINGKWETYDDM</sequence>
<dbReference type="OrthoDB" id="7700560at2759"/>
<keyword evidence="5" id="KW-1185">Reference proteome</keyword>
<evidence type="ECO:0000259" key="3">
    <source>
        <dbReference type="PROSITE" id="PS50235"/>
    </source>
</evidence>
<name>A0A6G0Y655_APHCR</name>
<dbReference type="PROSITE" id="PS50235">
    <property type="entry name" value="USP_3"/>
    <property type="match status" value="1"/>
</dbReference>
<organism evidence="4 5">
    <name type="scientific">Aphis craccivora</name>
    <name type="common">Cowpea aphid</name>
    <dbReference type="NCBI Taxonomy" id="307492"/>
    <lineage>
        <taxon>Eukaryota</taxon>
        <taxon>Metazoa</taxon>
        <taxon>Ecdysozoa</taxon>
        <taxon>Arthropoda</taxon>
        <taxon>Hexapoda</taxon>
        <taxon>Insecta</taxon>
        <taxon>Pterygota</taxon>
        <taxon>Neoptera</taxon>
        <taxon>Paraneoptera</taxon>
        <taxon>Hemiptera</taxon>
        <taxon>Sternorrhyncha</taxon>
        <taxon>Aphidomorpha</taxon>
        <taxon>Aphidoidea</taxon>
        <taxon>Aphididae</taxon>
        <taxon>Aphidini</taxon>
        <taxon>Aphis</taxon>
        <taxon>Aphis</taxon>
    </lineage>
</organism>
<comment type="cofactor">
    <cofactor evidence="1">
        <name>a divalent metal cation</name>
        <dbReference type="ChEBI" id="CHEBI:60240"/>
    </cofactor>
</comment>
<keyword evidence="2" id="KW-0479">Metal-binding</keyword>
<dbReference type="InterPro" id="IPR028889">
    <property type="entry name" value="USP"/>
</dbReference>
<comment type="caution">
    <text evidence="4">The sequence shown here is derived from an EMBL/GenBank/DDBJ whole genome shotgun (WGS) entry which is preliminary data.</text>
</comment>
<proteinExistence type="predicted"/>
<feature type="domain" description="USP" evidence="3">
    <location>
        <begin position="1060"/>
        <end position="1325"/>
    </location>
</feature>
<accession>A0A6G0Y655</accession>
<dbReference type="Pfam" id="PF13359">
    <property type="entry name" value="DDE_Tnp_4"/>
    <property type="match status" value="1"/>
</dbReference>
<gene>
    <name evidence="4" type="ORF">FWK35_00031562</name>
</gene>
<dbReference type="Proteomes" id="UP000478052">
    <property type="component" value="Unassembled WGS sequence"/>
</dbReference>
<reference evidence="4 5" key="1">
    <citation type="submission" date="2019-08" db="EMBL/GenBank/DDBJ databases">
        <title>Whole genome of Aphis craccivora.</title>
        <authorList>
            <person name="Voronova N.V."/>
            <person name="Shulinski R.S."/>
            <person name="Bandarenka Y.V."/>
            <person name="Zhorov D.G."/>
            <person name="Warner D."/>
        </authorList>
    </citation>
    <scope>NUCLEOTIDE SEQUENCE [LARGE SCALE GENOMIC DNA]</scope>
    <source>
        <strain evidence="4">180601</strain>
        <tissue evidence="4">Whole Body</tissue>
    </source>
</reference>
<dbReference type="GO" id="GO:0046872">
    <property type="term" value="F:metal ion binding"/>
    <property type="evidence" value="ECO:0007669"/>
    <property type="project" value="UniProtKB-KW"/>
</dbReference>
<dbReference type="EMBL" id="VUJU01005975">
    <property type="protein sequence ID" value="KAF0749769.1"/>
    <property type="molecule type" value="Genomic_DNA"/>
</dbReference>